<keyword evidence="2" id="KW-1185">Reference proteome</keyword>
<proteinExistence type="predicted"/>
<name>A0A6A5WEN0_9PLEO</name>
<evidence type="ECO:0000313" key="2">
    <source>
        <dbReference type="Proteomes" id="UP000799779"/>
    </source>
</evidence>
<dbReference type="EMBL" id="ML977589">
    <property type="protein sequence ID" value="KAF2000343.1"/>
    <property type="molecule type" value="Genomic_DNA"/>
</dbReference>
<sequence length="71" mass="7430">MTTTRTASGLKFVHAACGAVGSRAKLICAAPSIAGSLFYDSRTEGSGNHKVWLGNLDSQLGPSNQTPTFFQ</sequence>
<dbReference type="Proteomes" id="UP000799779">
    <property type="component" value="Unassembled WGS sequence"/>
</dbReference>
<protein>
    <submittedName>
        <fullName evidence="1">Uncharacterized protein</fullName>
    </submittedName>
</protein>
<gene>
    <name evidence="1" type="ORF">P154DRAFT_200774</name>
</gene>
<dbReference type="AlphaFoldDB" id="A0A6A5WEN0"/>
<accession>A0A6A5WEN0</accession>
<reference evidence="1" key="1">
    <citation type="journal article" date="2020" name="Stud. Mycol.">
        <title>101 Dothideomycetes genomes: a test case for predicting lifestyles and emergence of pathogens.</title>
        <authorList>
            <person name="Haridas S."/>
            <person name="Albert R."/>
            <person name="Binder M."/>
            <person name="Bloem J."/>
            <person name="Labutti K."/>
            <person name="Salamov A."/>
            <person name="Andreopoulos B."/>
            <person name="Baker S."/>
            <person name="Barry K."/>
            <person name="Bills G."/>
            <person name="Bluhm B."/>
            <person name="Cannon C."/>
            <person name="Castanera R."/>
            <person name="Culley D."/>
            <person name="Daum C."/>
            <person name="Ezra D."/>
            <person name="Gonzalez J."/>
            <person name="Henrissat B."/>
            <person name="Kuo A."/>
            <person name="Liang C."/>
            <person name="Lipzen A."/>
            <person name="Lutzoni F."/>
            <person name="Magnuson J."/>
            <person name="Mondo S."/>
            <person name="Nolan M."/>
            <person name="Ohm R."/>
            <person name="Pangilinan J."/>
            <person name="Park H.-J."/>
            <person name="Ramirez L."/>
            <person name="Alfaro M."/>
            <person name="Sun H."/>
            <person name="Tritt A."/>
            <person name="Yoshinaga Y."/>
            <person name="Zwiers L.-H."/>
            <person name="Turgeon B."/>
            <person name="Goodwin S."/>
            <person name="Spatafora J."/>
            <person name="Crous P."/>
            <person name="Grigoriev I."/>
        </authorList>
    </citation>
    <scope>NUCLEOTIDE SEQUENCE</scope>
    <source>
        <strain evidence="1">CBS 123094</strain>
    </source>
</reference>
<evidence type="ECO:0000313" key="1">
    <source>
        <dbReference type="EMBL" id="KAF2000343.1"/>
    </source>
</evidence>
<organism evidence="1 2">
    <name type="scientific">Amniculicola lignicola CBS 123094</name>
    <dbReference type="NCBI Taxonomy" id="1392246"/>
    <lineage>
        <taxon>Eukaryota</taxon>
        <taxon>Fungi</taxon>
        <taxon>Dikarya</taxon>
        <taxon>Ascomycota</taxon>
        <taxon>Pezizomycotina</taxon>
        <taxon>Dothideomycetes</taxon>
        <taxon>Pleosporomycetidae</taxon>
        <taxon>Pleosporales</taxon>
        <taxon>Amniculicolaceae</taxon>
        <taxon>Amniculicola</taxon>
    </lineage>
</organism>